<organism evidence="2">
    <name type="scientific">mine drainage metagenome</name>
    <dbReference type="NCBI Taxonomy" id="410659"/>
    <lineage>
        <taxon>unclassified sequences</taxon>
        <taxon>metagenomes</taxon>
        <taxon>ecological metagenomes</taxon>
    </lineage>
</organism>
<proteinExistence type="predicted"/>
<dbReference type="Pfam" id="PF00498">
    <property type="entry name" value="FHA"/>
    <property type="match status" value="1"/>
</dbReference>
<comment type="caution">
    <text evidence="2">The sequence shown here is derived from an EMBL/GenBank/DDBJ whole genome shotgun (WGS) entry which is preliminary data.</text>
</comment>
<accession>A0A1J5SU74</accession>
<dbReference type="CDD" id="cd00060">
    <property type="entry name" value="FHA"/>
    <property type="match status" value="2"/>
</dbReference>
<evidence type="ECO:0000259" key="1">
    <source>
        <dbReference type="PROSITE" id="PS50006"/>
    </source>
</evidence>
<dbReference type="InterPro" id="IPR000253">
    <property type="entry name" value="FHA_dom"/>
</dbReference>
<dbReference type="AlphaFoldDB" id="A0A1J5SU74"/>
<feature type="domain" description="FHA" evidence="1">
    <location>
        <begin position="24"/>
        <end position="73"/>
    </location>
</feature>
<dbReference type="SMART" id="SM00240">
    <property type="entry name" value="FHA"/>
    <property type="match status" value="1"/>
</dbReference>
<evidence type="ECO:0000313" key="2">
    <source>
        <dbReference type="EMBL" id="OIR11531.1"/>
    </source>
</evidence>
<name>A0A1J5SU74_9ZZZZ</name>
<sequence>MPAKLILSMDGVVLKEYPLNKERTTIGRKPHNDIVIDNLAVSSEHAAIVTILNDSFLEDLDSTNGLAVNGTPTKKHFLQNNDLIEIGKYKLKYLNDQPTQTSAADFEKTMVLRAPVKMPAGEATAKSPLDVTVTRRTEASPQLNVTNSGVAAEAAGGQLPVALVQILNGPNAGKELELVKNLTTLGKPGVQVAVLARRPHGYFITHVEGGSFPTVNGSSIGEQPHQLRDHDLIELAGVKMEFYYKT</sequence>
<reference evidence="2" key="1">
    <citation type="submission" date="2016-10" db="EMBL/GenBank/DDBJ databases">
        <title>Sequence of Gallionella enrichment culture.</title>
        <authorList>
            <person name="Poehlein A."/>
            <person name="Muehling M."/>
            <person name="Daniel R."/>
        </authorList>
    </citation>
    <scope>NUCLEOTIDE SEQUENCE</scope>
</reference>
<dbReference type="InterPro" id="IPR008984">
    <property type="entry name" value="SMAD_FHA_dom_sf"/>
</dbReference>
<gene>
    <name evidence="2" type="primary">odhI_2</name>
    <name evidence="2" type="ORF">GALL_70240</name>
</gene>
<dbReference type="SUPFAM" id="SSF49879">
    <property type="entry name" value="SMAD/FHA domain"/>
    <property type="match status" value="2"/>
</dbReference>
<protein>
    <submittedName>
        <fullName evidence="2">Oxoglutarate dehydrogenase inhibitor</fullName>
    </submittedName>
</protein>
<dbReference type="EMBL" id="MLJW01000020">
    <property type="protein sequence ID" value="OIR11531.1"/>
    <property type="molecule type" value="Genomic_DNA"/>
</dbReference>
<dbReference type="Gene3D" id="2.60.200.20">
    <property type="match status" value="1"/>
</dbReference>
<dbReference type="PROSITE" id="PS50006">
    <property type="entry name" value="FHA_DOMAIN"/>
    <property type="match status" value="1"/>
</dbReference>